<evidence type="ECO:0000313" key="3">
    <source>
        <dbReference type="Proteomes" id="UP001201812"/>
    </source>
</evidence>
<reference evidence="2" key="1">
    <citation type="submission" date="2022-01" db="EMBL/GenBank/DDBJ databases">
        <title>Genome Sequence Resource for Two Populations of Ditylenchus destructor, the Migratory Endoparasitic Phytonematode.</title>
        <authorList>
            <person name="Zhang H."/>
            <person name="Lin R."/>
            <person name="Xie B."/>
        </authorList>
    </citation>
    <scope>NUCLEOTIDE SEQUENCE</scope>
    <source>
        <strain evidence="2">BazhouSP</strain>
    </source>
</reference>
<name>A0AAD4MSY3_9BILA</name>
<feature type="compositionally biased region" description="Polar residues" evidence="1">
    <location>
        <begin position="1"/>
        <end position="22"/>
    </location>
</feature>
<dbReference type="EMBL" id="JAKKPZ010000063">
    <property type="protein sequence ID" value="KAI1704808.1"/>
    <property type="molecule type" value="Genomic_DNA"/>
</dbReference>
<organism evidence="2 3">
    <name type="scientific">Ditylenchus destructor</name>
    <dbReference type="NCBI Taxonomy" id="166010"/>
    <lineage>
        <taxon>Eukaryota</taxon>
        <taxon>Metazoa</taxon>
        <taxon>Ecdysozoa</taxon>
        <taxon>Nematoda</taxon>
        <taxon>Chromadorea</taxon>
        <taxon>Rhabditida</taxon>
        <taxon>Tylenchina</taxon>
        <taxon>Tylenchomorpha</taxon>
        <taxon>Sphaerularioidea</taxon>
        <taxon>Anguinidae</taxon>
        <taxon>Anguininae</taxon>
        <taxon>Ditylenchus</taxon>
    </lineage>
</organism>
<comment type="caution">
    <text evidence="2">The sequence shown here is derived from an EMBL/GenBank/DDBJ whole genome shotgun (WGS) entry which is preliminary data.</text>
</comment>
<proteinExistence type="predicted"/>
<protein>
    <submittedName>
        <fullName evidence="2">Uncharacterized protein</fullName>
    </submittedName>
</protein>
<dbReference type="AlphaFoldDB" id="A0AAD4MSY3"/>
<keyword evidence="3" id="KW-1185">Reference proteome</keyword>
<evidence type="ECO:0000256" key="1">
    <source>
        <dbReference type="SAM" id="MobiDB-lite"/>
    </source>
</evidence>
<evidence type="ECO:0000313" key="2">
    <source>
        <dbReference type="EMBL" id="KAI1704808.1"/>
    </source>
</evidence>
<feature type="region of interest" description="Disordered" evidence="1">
    <location>
        <begin position="1"/>
        <end position="28"/>
    </location>
</feature>
<accession>A0AAD4MSY3</accession>
<gene>
    <name evidence="2" type="ORF">DdX_14029</name>
</gene>
<sequence length="117" mass="12728">MGTMPESGTTVYSTPKPTSDSDSALPKSAQLPKIGTKLGILRFNSNRQIFKLKSPGNSGEYLYTATFDYAESFYCAEQKIDTIKNGPDNHLVVAAETYNRGQWIENGTDEVALASGL</sequence>
<dbReference type="Proteomes" id="UP001201812">
    <property type="component" value="Unassembled WGS sequence"/>
</dbReference>